<proteinExistence type="predicted"/>
<feature type="region of interest" description="Disordered" evidence="1">
    <location>
        <begin position="271"/>
        <end position="298"/>
    </location>
</feature>
<evidence type="ECO:0000313" key="3">
    <source>
        <dbReference type="EMBL" id="VAW28076.1"/>
    </source>
</evidence>
<accession>A0A3B0V802</accession>
<dbReference type="EMBL" id="UOET01000190">
    <property type="protein sequence ID" value="VAW28076.1"/>
    <property type="molecule type" value="Genomic_DNA"/>
</dbReference>
<feature type="domain" description="DUF4412" evidence="2">
    <location>
        <begin position="116"/>
        <end position="250"/>
    </location>
</feature>
<sequence length="298" mass="33762">MWKTAFIWIALLLLAYAQPAEAGWVITTQSSDSFGNKSFSTTFIQDSIIRIDKPTSISIINLNQKLITLIFAQHRAYWQGTAKDLNTTTTKMAEGQMTRLLALAPEQKRQEIKRALASFRKNQAKPDSLRVFPKVTVRKTGQRDTLLDYPSTEYEVIIDSVVKQHVWVTQKVKPYHEADIKRLMAFGRAMNPFTIETSLSRSKDYMRLLEEGIVLKSVNYTTDGNKLVTTVTKIRKMNIPVAIFQIPPGYVVTSLENVMILDMKNNILDPKNLTPDDGSSGNGLPKLPHNNDNNQNLF</sequence>
<dbReference type="InterPro" id="IPR025524">
    <property type="entry name" value="DUF4412"/>
</dbReference>
<name>A0A3B0V802_9ZZZZ</name>
<gene>
    <name evidence="3" type="ORF">MNBD_BACTEROID07-504</name>
</gene>
<evidence type="ECO:0000256" key="1">
    <source>
        <dbReference type="SAM" id="MobiDB-lite"/>
    </source>
</evidence>
<reference evidence="3" key="1">
    <citation type="submission" date="2018-06" db="EMBL/GenBank/DDBJ databases">
        <authorList>
            <person name="Zhirakovskaya E."/>
        </authorList>
    </citation>
    <scope>NUCLEOTIDE SEQUENCE</scope>
</reference>
<protein>
    <recommendedName>
        <fullName evidence="2">DUF4412 domain-containing protein</fullName>
    </recommendedName>
</protein>
<evidence type="ECO:0000259" key="2">
    <source>
        <dbReference type="Pfam" id="PF14371"/>
    </source>
</evidence>
<dbReference type="Pfam" id="PF14371">
    <property type="entry name" value="DUF4412"/>
    <property type="match status" value="1"/>
</dbReference>
<organism evidence="3">
    <name type="scientific">hydrothermal vent metagenome</name>
    <dbReference type="NCBI Taxonomy" id="652676"/>
    <lineage>
        <taxon>unclassified sequences</taxon>
        <taxon>metagenomes</taxon>
        <taxon>ecological metagenomes</taxon>
    </lineage>
</organism>
<dbReference type="AlphaFoldDB" id="A0A3B0V802"/>